<protein>
    <submittedName>
        <fullName evidence="1">Uncharacterized protein</fullName>
    </submittedName>
</protein>
<name>A0A1Q3DZU7_LENED</name>
<gene>
    <name evidence="1" type="ORF">LENED_001953</name>
</gene>
<sequence>MSRTGLRAMSSGQNPSWHPIRASFSSKKCLFRWNTGGVNAMSGTMGRSARELRKRFDAFVPSRTAYTNYGKFTGSYRATFRSSDGRRLGARPTSNRLERTVVVVEVDMSVTAEEATDWRTLECRSKSLMDASPTEALVDSAADIREGDEGDAVELVTDQDLREVRIRRGDLGGGVIDVTVPSL</sequence>
<keyword evidence="2" id="KW-1185">Reference proteome</keyword>
<reference evidence="1 2" key="2">
    <citation type="submission" date="2017-02" db="EMBL/GenBank/DDBJ databases">
        <title>A genome survey and senescence transcriptome analysis in Lentinula edodes.</title>
        <authorList>
            <person name="Sakamoto Y."/>
            <person name="Nakade K."/>
            <person name="Sato S."/>
            <person name="Yoshida Y."/>
            <person name="Miyazaki K."/>
            <person name="Natsume S."/>
            <person name="Konno N."/>
        </authorList>
    </citation>
    <scope>NUCLEOTIDE SEQUENCE [LARGE SCALE GENOMIC DNA]</scope>
    <source>
        <strain evidence="1 2">NBRC 111202</strain>
    </source>
</reference>
<dbReference type="EMBL" id="BDGU01000031">
    <property type="protein sequence ID" value="GAW00436.1"/>
    <property type="molecule type" value="Genomic_DNA"/>
</dbReference>
<accession>A0A1Q3DZU7</accession>
<evidence type="ECO:0000313" key="1">
    <source>
        <dbReference type="EMBL" id="GAW00436.1"/>
    </source>
</evidence>
<dbReference type="Proteomes" id="UP000188533">
    <property type="component" value="Unassembled WGS sequence"/>
</dbReference>
<dbReference type="AlphaFoldDB" id="A0A1Q3DZU7"/>
<reference evidence="1 2" key="1">
    <citation type="submission" date="2016-08" db="EMBL/GenBank/DDBJ databases">
        <authorList>
            <consortium name="Lentinula edodes genome sequencing consortium"/>
            <person name="Sakamoto Y."/>
            <person name="Nakade K."/>
            <person name="Sato S."/>
            <person name="Yoshida Y."/>
            <person name="Miyazaki K."/>
            <person name="Natsume S."/>
            <person name="Konno N."/>
        </authorList>
    </citation>
    <scope>NUCLEOTIDE SEQUENCE [LARGE SCALE GENOMIC DNA]</scope>
    <source>
        <strain evidence="1 2">NBRC 111202</strain>
    </source>
</reference>
<comment type="caution">
    <text evidence="1">The sequence shown here is derived from an EMBL/GenBank/DDBJ whole genome shotgun (WGS) entry which is preliminary data.</text>
</comment>
<proteinExistence type="predicted"/>
<evidence type="ECO:0000313" key="2">
    <source>
        <dbReference type="Proteomes" id="UP000188533"/>
    </source>
</evidence>
<organism evidence="1 2">
    <name type="scientific">Lentinula edodes</name>
    <name type="common">Shiitake mushroom</name>
    <name type="synonym">Lentinus edodes</name>
    <dbReference type="NCBI Taxonomy" id="5353"/>
    <lineage>
        <taxon>Eukaryota</taxon>
        <taxon>Fungi</taxon>
        <taxon>Dikarya</taxon>
        <taxon>Basidiomycota</taxon>
        <taxon>Agaricomycotina</taxon>
        <taxon>Agaricomycetes</taxon>
        <taxon>Agaricomycetidae</taxon>
        <taxon>Agaricales</taxon>
        <taxon>Marasmiineae</taxon>
        <taxon>Omphalotaceae</taxon>
        <taxon>Lentinula</taxon>
    </lineage>
</organism>